<evidence type="ECO:0000256" key="10">
    <source>
        <dbReference type="SAM" id="MobiDB-lite"/>
    </source>
</evidence>
<dbReference type="InterPro" id="IPR000644">
    <property type="entry name" value="CBS_dom"/>
</dbReference>
<keyword evidence="4 9" id="KW-0812">Transmembrane</keyword>
<dbReference type="Gene3D" id="3.10.580.10">
    <property type="entry name" value="CBS-domain"/>
    <property type="match status" value="1"/>
</dbReference>
<keyword evidence="9" id="KW-0479">Metal-binding</keyword>
<dbReference type="PANTHER" id="PTHR43773">
    <property type="entry name" value="MAGNESIUM TRANSPORTER MGTE"/>
    <property type="match status" value="1"/>
</dbReference>
<feature type="region of interest" description="Disordered" evidence="10">
    <location>
        <begin position="1"/>
        <end position="40"/>
    </location>
</feature>
<dbReference type="SUPFAM" id="SSF161093">
    <property type="entry name" value="MgtE membrane domain-like"/>
    <property type="match status" value="1"/>
</dbReference>
<comment type="subcellular location">
    <subcellularLocation>
        <location evidence="9">Cell membrane</location>
        <topology evidence="9">Multi-pass membrane protein</topology>
    </subcellularLocation>
    <subcellularLocation>
        <location evidence="1">Membrane</location>
        <topology evidence="1">Multi-pass membrane protein</topology>
    </subcellularLocation>
</comment>
<feature type="compositionally biased region" description="Basic and acidic residues" evidence="10">
    <location>
        <begin position="18"/>
        <end position="40"/>
    </location>
</feature>
<evidence type="ECO:0000256" key="6">
    <source>
        <dbReference type="ARBA" id="ARBA00022989"/>
    </source>
</evidence>
<proteinExistence type="inferred from homology"/>
<dbReference type="InterPro" id="IPR006669">
    <property type="entry name" value="MgtE_transporter"/>
</dbReference>
<evidence type="ECO:0000256" key="9">
    <source>
        <dbReference type="RuleBase" id="RU362011"/>
    </source>
</evidence>
<evidence type="ECO:0000256" key="5">
    <source>
        <dbReference type="ARBA" id="ARBA00022842"/>
    </source>
</evidence>
<keyword evidence="13" id="KW-1185">Reference proteome</keyword>
<evidence type="ECO:0000256" key="1">
    <source>
        <dbReference type="ARBA" id="ARBA00004141"/>
    </source>
</evidence>
<evidence type="ECO:0000256" key="7">
    <source>
        <dbReference type="ARBA" id="ARBA00023136"/>
    </source>
</evidence>
<dbReference type="RefSeq" id="WP_221597682.1">
    <property type="nucleotide sequence ID" value="NZ_JAIGNQ010000002.1"/>
</dbReference>
<dbReference type="PANTHER" id="PTHR43773:SF1">
    <property type="entry name" value="MAGNESIUM TRANSPORTER MGTE"/>
    <property type="match status" value="1"/>
</dbReference>
<evidence type="ECO:0000256" key="8">
    <source>
        <dbReference type="PROSITE-ProRule" id="PRU00703"/>
    </source>
</evidence>
<feature type="transmembrane region" description="Helical" evidence="9">
    <location>
        <begin position="422"/>
        <end position="445"/>
    </location>
</feature>
<dbReference type="InterPro" id="IPR036739">
    <property type="entry name" value="SLC41_membr_dom_sf"/>
</dbReference>
<keyword evidence="5 9" id="KW-0460">Magnesium</keyword>
<feature type="domain" description="CBS" evidence="11">
    <location>
        <begin position="238"/>
        <end position="294"/>
    </location>
</feature>
<dbReference type="Pfam" id="PF00571">
    <property type="entry name" value="CBS"/>
    <property type="match status" value="2"/>
</dbReference>
<dbReference type="Proteomes" id="UP000776651">
    <property type="component" value="Unassembled WGS sequence"/>
</dbReference>
<organism evidence="12 13">
    <name type="scientific">Qipengyuania pacifica</name>
    <dbReference type="NCBI Taxonomy" id="2860199"/>
    <lineage>
        <taxon>Bacteria</taxon>
        <taxon>Pseudomonadati</taxon>
        <taxon>Pseudomonadota</taxon>
        <taxon>Alphaproteobacteria</taxon>
        <taxon>Sphingomonadales</taxon>
        <taxon>Erythrobacteraceae</taxon>
        <taxon>Qipengyuania</taxon>
    </lineage>
</organism>
<evidence type="ECO:0000256" key="3">
    <source>
        <dbReference type="ARBA" id="ARBA00022448"/>
    </source>
</evidence>
<evidence type="ECO:0000256" key="4">
    <source>
        <dbReference type="ARBA" id="ARBA00022692"/>
    </source>
</evidence>
<gene>
    <name evidence="12" type="primary">mgtE</name>
    <name evidence="12" type="ORF">K3177_06965</name>
</gene>
<dbReference type="InterPro" id="IPR046342">
    <property type="entry name" value="CBS_dom_sf"/>
</dbReference>
<feature type="transmembrane region" description="Helical" evidence="9">
    <location>
        <begin position="321"/>
        <end position="343"/>
    </location>
</feature>
<dbReference type="InterPro" id="IPR006668">
    <property type="entry name" value="Mg_transptr_MgtE_intracell_dom"/>
</dbReference>
<keyword evidence="9" id="KW-1003">Cell membrane</keyword>
<comment type="subunit">
    <text evidence="9">Homodimer.</text>
</comment>
<dbReference type="PROSITE" id="PS51371">
    <property type="entry name" value="CBS"/>
    <property type="match status" value="1"/>
</dbReference>
<keyword evidence="8" id="KW-0129">CBS domain</keyword>
<dbReference type="EMBL" id="JAIGNQ010000002">
    <property type="protein sequence ID" value="MBX7488250.1"/>
    <property type="molecule type" value="Genomic_DNA"/>
</dbReference>
<reference evidence="12 13" key="1">
    <citation type="submission" date="2021-08" db="EMBL/GenBank/DDBJ databases">
        <title>Comparative Genomics Analysis of the Genus Qipengyuania Reveals Extensive Genetic Diversity and Metabolic Versatility, Including the Description of Fifteen Novel Species.</title>
        <authorList>
            <person name="Liu Y."/>
        </authorList>
    </citation>
    <scope>NUCLEOTIDE SEQUENCE [LARGE SCALE GENOMIC DNA]</scope>
    <source>
        <strain evidence="12 13">GH25</strain>
    </source>
</reference>
<dbReference type="InterPro" id="IPR038076">
    <property type="entry name" value="MgtE_N_sf"/>
</dbReference>
<dbReference type="Gene3D" id="1.10.357.20">
    <property type="entry name" value="SLC41 divalent cation transporters, integral membrane domain"/>
    <property type="match status" value="1"/>
</dbReference>
<comment type="similarity">
    <text evidence="2 9">Belongs to the SLC41A transporter family.</text>
</comment>
<feature type="transmembrane region" description="Helical" evidence="9">
    <location>
        <begin position="396"/>
        <end position="416"/>
    </location>
</feature>
<dbReference type="Pfam" id="PF03448">
    <property type="entry name" value="MgtE_N"/>
    <property type="match status" value="1"/>
</dbReference>
<dbReference type="Pfam" id="PF01769">
    <property type="entry name" value="MgtE"/>
    <property type="match status" value="1"/>
</dbReference>
<accession>A0ABS7JDZ1</accession>
<keyword evidence="6 9" id="KW-1133">Transmembrane helix</keyword>
<dbReference type="NCBIfam" id="TIGR00400">
    <property type="entry name" value="mgtE"/>
    <property type="match status" value="1"/>
</dbReference>
<dbReference type="SMART" id="SM00924">
    <property type="entry name" value="MgtE_N"/>
    <property type="match status" value="1"/>
</dbReference>
<evidence type="ECO:0000259" key="11">
    <source>
        <dbReference type="PROSITE" id="PS51371"/>
    </source>
</evidence>
<dbReference type="InterPro" id="IPR006667">
    <property type="entry name" value="SLC41_membr_dom"/>
</dbReference>
<keyword evidence="3 9" id="KW-0813">Transport</keyword>
<dbReference type="SUPFAM" id="SSF54631">
    <property type="entry name" value="CBS-domain pair"/>
    <property type="match status" value="1"/>
</dbReference>
<dbReference type="CDD" id="cd04606">
    <property type="entry name" value="CBS_pair_Mg_transporter"/>
    <property type="match status" value="1"/>
</dbReference>
<dbReference type="SUPFAM" id="SSF158791">
    <property type="entry name" value="MgtE N-terminal domain-like"/>
    <property type="match status" value="1"/>
</dbReference>
<keyword evidence="7 9" id="KW-0472">Membrane</keyword>
<feature type="transmembrane region" description="Helical" evidence="9">
    <location>
        <begin position="349"/>
        <end position="375"/>
    </location>
</feature>
<protein>
    <recommendedName>
        <fullName evidence="9">Magnesium transporter MgtE</fullName>
    </recommendedName>
</protein>
<evidence type="ECO:0000256" key="2">
    <source>
        <dbReference type="ARBA" id="ARBA00009749"/>
    </source>
</evidence>
<feature type="transmembrane region" description="Helical" evidence="9">
    <location>
        <begin position="457"/>
        <end position="482"/>
    </location>
</feature>
<dbReference type="Gene3D" id="1.25.60.10">
    <property type="entry name" value="MgtE N-terminal domain-like"/>
    <property type="match status" value="1"/>
</dbReference>
<sequence>MSESDRPLDEDGFLLAHEPAEEGRPDDRIDDERMDEENTFKPEFVRAVEDALEEGDTKAVYELVEPLHPADIADLLELLERQERYQLAAAITDLMTSEVVAELNDYVREDMMEALPPEAVAQIVDQLETDDAVQLIEDLDEADQRAILAEVELEDRIAIQSALSYPEETAGRLMSREFVAVPEHLTVGDLIDYLRDGRDLPDEFFEVFVVDEKHHPVGTCALSWVLRAPRNVALADVMKRDQTLIPVMLDQEEVGLMFQKYNLISAAVVDENDRLVGQMTVDDVVHIISEEAGEDALLMSGAGDGDINEPIREAYSARVRWLIANLGTALVASLIIAMFGAAIEQLVALAVLMPIVASIGGNAGTQTMAVTVRAIATNQLTRSNTRRILLREMRVAVLNGMTIAVLIGLATGAIFSPMLGGVIALAMVINVVIAGLAGVLVPVIFDRLDQDPAVASSVFVTMITDSMGFFAFLGLAVASGIVGS</sequence>
<comment type="caution">
    <text evidence="12">The sequence shown here is derived from an EMBL/GenBank/DDBJ whole genome shotgun (WGS) entry which is preliminary data.</text>
</comment>
<name>A0ABS7JDZ1_9SPHN</name>
<evidence type="ECO:0000313" key="13">
    <source>
        <dbReference type="Proteomes" id="UP000776651"/>
    </source>
</evidence>
<evidence type="ECO:0000313" key="12">
    <source>
        <dbReference type="EMBL" id="MBX7488250.1"/>
    </source>
</evidence>
<comment type="function">
    <text evidence="9">Acts as a magnesium transporter.</text>
</comment>